<reference evidence="3" key="1">
    <citation type="journal article" date="2022" name="Front. Microbiol.">
        <title>New perspectives on an old grouping: The genomic and phenotypic variability of Oxalobacter formigenes and the implications for calcium oxalate stone prevention.</title>
        <authorList>
            <person name="Chmiel J.A."/>
            <person name="Carr C."/>
            <person name="Stuivenberg G.A."/>
            <person name="Venema R."/>
            <person name="Chanyi R.M."/>
            <person name="Al K.F."/>
            <person name="Giguere D."/>
            <person name="Say H."/>
            <person name="Akouris P.P."/>
            <person name="Dominguez Romero S.A."/>
            <person name="Kwong A."/>
            <person name="Tai V."/>
            <person name="Koval S.F."/>
            <person name="Razvi H."/>
            <person name="Bjazevic J."/>
            <person name="Burton J.P."/>
        </authorList>
    </citation>
    <scope>NUCLEOTIDE SEQUENCE</scope>
    <source>
        <strain evidence="3">OxK</strain>
    </source>
</reference>
<accession>A0A9E9NTP5</accession>
<evidence type="ECO:0000313" key="3">
    <source>
        <dbReference type="EMBL" id="WAV90797.1"/>
    </source>
</evidence>
<dbReference type="PANTHER" id="PTHR43201:SF32">
    <property type="entry name" value="2-SUCCINYLBENZOATE--COA LIGASE, CHLOROPLASTIC_PEROXISOMAL"/>
    <property type="match status" value="1"/>
</dbReference>
<dbReference type="Gene3D" id="3.40.50.12780">
    <property type="entry name" value="N-terminal domain of ligase-like"/>
    <property type="match status" value="1"/>
</dbReference>
<name>A0A9E9NTP5_9BURK</name>
<gene>
    <name evidence="3" type="ORF">NB646_08120</name>
</gene>
<dbReference type="GO" id="GO:0006631">
    <property type="term" value="P:fatty acid metabolic process"/>
    <property type="evidence" value="ECO:0007669"/>
    <property type="project" value="TreeGrafter"/>
</dbReference>
<dbReference type="Pfam" id="PF13193">
    <property type="entry name" value="AMP-binding_C"/>
    <property type="match status" value="1"/>
</dbReference>
<dbReference type="SUPFAM" id="SSF56801">
    <property type="entry name" value="Acetyl-CoA synthetase-like"/>
    <property type="match status" value="1"/>
</dbReference>
<organism evidence="3">
    <name type="scientific">Oxalobacter aliiformigenes</name>
    <dbReference type="NCBI Taxonomy" id="2946593"/>
    <lineage>
        <taxon>Bacteria</taxon>
        <taxon>Pseudomonadati</taxon>
        <taxon>Pseudomonadota</taxon>
        <taxon>Betaproteobacteria</taxon>
        <taxon>Burkholderiales</taxon>
        <taxon>Oxalobacteraceae</taxon>
        <taxon>Oxalobacter</taxon>
    </lineage>
</organism>
<feature type="domain" description="AMP-binding enzyme C-terminal" evidence="2">
    <location>
        <begin position="383"/>
        <end position="456"/>
    </location>
</feature>
<dbReference type="InterPro" id="IPR042099">
    <property type="entry name" value="ANL_N_sf"/>
</dbReference>
<protein>
    <submittedName>
        <fullName evidence="3">Acyl--CoA ligase</fullName>
    </submittedName>
</protein>
<dbReference type="EMBL" id="CP098251">
    <property type="protein sequence ID" value="WAV90797.1"/>
    <property type="molecule type" value="Genomic_DNA"/>
</dbReference>
<dbReference type="PANTHER" id="PTHR43201">
    <property type="entry name" value="ACYL-COA SYNTHETASE"/>
    <property type="match status" value="1"/>
</dbReference>
<dbReference type="AlphaFoldDB" id="A0A9E9NTP5"/>
<feature type="domain" description="AMP-dependent synthetase/ligase" evidence="1">
    <location>
        <begin position="12"/>
        <end position="334"/>
    </location>
</feature>
<dbReference type="InterPro" id="IPR000873">
    <property type="entry name" value="AMP-dep_synth/lig_dom"/>
</dbReference>
<dbReference type="GO" id="GO:0031956">
    <property type="term" value="F:medium-chain fatty acid-CoA ligase activity"/>
    <property type="evidence" value="ECO:0007669"/>
    <property type="project" value="TreeGrafter"/>
</dbReference>
<dbReference type="CDD" id="cd04433">
    <property type="entry name" value="AFD_class_I"/>
    <property type="match status" value="1"/>
</dbReference>
<dbReference type="RefSeq" id="WP_269315742.1">
    <property type="nucleotide sequence ID" value="NZ_CP098251.1"/>
</dbReference>
<dbReference type="InterPro" id="IPR025110">
    <property type="entry name" value="AMP-bd_C"/>
</dbReference>
<dbReference type="InterPro" id="IPR045851">
    <property type="entry name" value="AMP-bd_C_sf"/>
</dbReference>
<proteinExistence type="predicted"/>
<sequence>MNLGMLGSDIDPEKTAFVSLPQNRRYTYGDIQSISDTVAAGLSRKYQVGDRIAVIGLNSADYIATVLGIMKAGMVVVPVNWKLPDAQIRDVLNDAGVKQVFSDDENGSAVPDDFSWEPLCGTERQGFLSVDMAGKEPALILYTSGSTGRPKGVVLSHESHVWTAQTRKKRTSLANDVTLIAAPLYHMQALTLAFLVLASGGTAVILPRFTTADYLKAIETYSCTYITAVPPMIEAVLRDPLVHDTDLSSVTTVRLGSAPAGDSLFGRIGKIMPQANIVTSYGTTESGPVTFTSHPEGKKTPPFSAGYPHPDVSVRLNDHGVLEIKSPALMNGYYNRPEIRPFTEDGYYITGDVFSLDEDGFYTFKGRADDMFVCGGENIYPGEVEKVLGTHPLVQNTCVVPVDDDIKGKKPVAYVVKKGNVTEEELKRFVLAHAAPYLHPRRVWFVDQLPVTDTNKINRKLLMADAAKRLSEENNA</sequence>
<evidence type="ECO:0000259" key="1">
    <source>
        <dbReference type="Pfam" id="PF00501"/>
    </source>
</evidence>
<dbReference type="Pfam" id="PF00501">
    <property type="entry name" value="AMP-binding"/>
    <property type="match status" value="1"/>
</dbReference>
<dbReference type="PROSITE" id="PS00455">
    <property type="entry name" value="AMP_BINDING"/>
    <property type="match status" value="1"/>
</dbReference>
<keyword evidence="3" id="KW-0436">Ligase</keyword>
<dbReference type="Gene3D" id="3.30.300.30">
    <property type="match status" value="1"/>
</dbReference>
<evidence type="ECO:0000259" key="2">
    <source>
        <dbReference type="Pfam" id="PF13193"/>
    </source>
</evidence>
<dbReference type="Proteomes" id="UP001164819">
    <property type="component" value="Chromosome"/>
</dbReference>
<dbReference type="InterPro" id="IPR020845">
    <property type="entry name" value="AMP-binding_CS"/>
</dbReference>